<accession>A0A251VI48</accession>
<reference evidence="2" key="2">
    <citation type="submission" date="2017-02" db="EMBL/GenBank/DDBJ databases">
        <title>Sunflower complete genome.</title>
        <authorList>
            <person name="Langlade N."/>
            <person name="Munos S."/>
        </authorList>
    </citation>
    <scope>NUCLEOTIDE SEQUENCE [LARGE SCALE GENOMIC DNA]</scope>
    <source>
        <tissue evidence="2">Leaves</tissue>
    </source>
</reference>
<reference evidence="1 3" key="1">
    <citation type="journal article" date="2017" name="Nature">
        <title>The sunflower genome provides insights into oil metabolism, flowering and Asterid evolution.</title>
        <authorList>
            <person name="Badouin H."/>
            <person name="Gouzy J."/>
            <person name="Grassa C.J."/>
            <person name="Murat F."/>
            <person name="Staton S.E."/>
            <person name="Cottret L."/>
            <person name="Lelandais-Briere C."/>
            <person name="Owens G.L."/>
            <person name="Carrere S."/>
            <person name="Mayjonade B."/>
            <person name="Legrand L."/>
            <person name="Gill N."/>
            <person name="Kane N.C."/>
            <person name="Bowers J.E."/>
            <person name="Hubner S."/>
            <person name="Bellec A."/>
            <person name="Berard A."/>
            <person name="Berges H."/>
            <person name="Blanchet N."/>
            <person name="Boniface M.C."/>
            <person name="Brunel D."/>
            <person name="Catrice O."/>
            <person name="Chaidir N."/>
            <person name="Claudel C."/>
            <person name="Donnadieu C."/>
            <person name="Faraut T."/>
            <person name="Fievet G."/>
            <person name="Helmstetter N."/>
            <person name="King M."/>
            <person name="Knapp S.J."/>
            <person name="Lai Z."/>
            <person name="Le Paslier M.C."/>
            <person name="Lippi Y."/>
            <person name="Lorenzon L."/>
            <person name="Mandel J.R."/>
            <person name="Marage G."/>
            <person name="Marchand G."/>
            <person name="Marquand E."/>
            <person name="Bret-Mestries E."/>
            <person name="Morien E."/>
            <person name="Nambeesan S."/>
            <person name="Nguyen T."/>
            <person name="Pegot-Espagnet P."/>
            <person name="Pouilly N."/>
            <person name="Raftis F."/>
            <person name="Sallet E."/>
            <person name="Schiex T."/>
            <person name="Thomas J."/>
            <person name="Vandecasteele C."/>
            <person name="Vares D."/>
            <person name="Vear F."/>
            <person name="Vautrin S."/>
            <person name="Crespi M."/>
            <person name="Mangin B."/>
            <person name="Burke J.M."/>
            <person name="Salse J."/>
            <person name="Munos S."/>
            <person name="Vincourt P."/>
            <person name="Rieseberg L.H."/>
            <person name="Langlade N.B."/>
        </authorList>
    </citation>
    <scope>NUCLEOTIDE SEQUENCE [LARGE SCALE GENOMIC DNA]</scope>
    <source>
        <strain evidence="3">cv. SF193</strain>
        <tissue evidence="1">Leaves</tissue>
    </source>
</reference>
<keyword evidence="3" id="KW-1185">Reference proteome</keyword>
<name>A0A251VI48_HELAN</name>
<dbReference type="InParanoid" id="A0A251VI48"/>
<protein>
    <submittedName>
        <fullName evidence="2">Uncharacterized protein</fullName>
    </submittedName>
</protein>
<organism evidence="2 3">
    <name type="scientific">Helianthus annuus</name>
    <name type="common">Common sunflower</name>
    <dbReference type="NCBI Taxonomy" id="4232"/>
    <lineage>
        <taxon>Eukaryota</taxon>
        <taxon>Viridiplantae</taxon>
        <taxon>Streptophyta</taxon>
        <taxon>Embryophyta</taxon>
        <taxon>Tracheophyta</taxon>
        <taxon>Spermatophyta</taxon>
        <taxon>Magnoliopsida</taxon>
        <taxon>eudicotyledons</taxon>
        <taxon>Gunneridae</taxon>
        <taxon>Pentapetalae</taxon>
        <taxon>asterids</taxon>
        <taxon>campanulids</taxon>
        <taxon>Asterales</taxon>
        <taxon>Asteraceae</taxon>
        <taxon>Asteroideae</taxon>
        <taxon>Heliantheae alliance</taxon>
        <taxon>Heliantheae</taxon>
        <taxon>Helianthus</taxon>
    </lineage>
</organism>
<reference evidence="1" key="3">
    <citation type="submission" date="2020-06" db="EMBL/GenBank/DDBJ databases">
        <title>Helianthus annuus Genome sequencing and assembly Release 2.</title>
        <authorList>
            <person name="Gouzy J."/>
            <person name="Langlade N."/>
            <person name="Munos S."/>
        </authorList>
    </citation>
    <scope>NUCLEOTIDE SEQUENCE</scope>
    <source>
        <tissue evidence="1">Leaves</tissue>
    </source>
</reference>
<evidence type="ECO:0000313" key="3">
    <source>
        <dbReference type="Proteomes" id="UP000215914"/>
    </source>
</evidence>
<sequence>MAPVVLMVDGDSGCAPATTDREGGSVRMSVGCFGSAWVTIQFNIRVSLGSGYFVVISTQFWVQRWCSVQFRVARLEFWSC</sequence>
<dbReference type="Proteomes" id="UP000215914">
    <property type="component" value="Chromosome 2"/>
</dbReference>
<proteinExistence type="predicted"/>
<dbReference type="EMBL" id="MNCJ02000317">
    <property type="protein sequence ID" value="KAF5819806.1"/>
    <property type="molecule type" value="Genomic_DNA"/>
</dbReference>
<evidence type="ECO:0000313" key="1">
    <source>
        <dbReference type="EMBL" id="KAF5819806.1"/>
    </source>
</evidence>
<dbReference type="Gramene" id="mRNA:HanXRQr2_Chr02g0081741">
    <property type="protein sequence ID" value="mRNA:HanXRQr2_Chr02g0081741"/>
    <property type="gene ID" value="HanXRQr2_Chr02g0081741"/>
</dbReference>
<evidence type="ECO:0000313" key="2">
    <source>
        <dbReference type="EMBL" id="OTG35317.1"/>
    </source>
</evidence>
<gene>
    <name evidence="2" type="ORF">HannXRQ_Chr02g0055511</name>
    <name evidence="1" type="ORF">HanXRQr2_Chr02g0081741</name>
</gene>
<dbReference type="EMBL" id="CM007891">
    <property type="protein sequence ID" value="OTG35317.1"/>
    <property type="molecule type" value="Genomic_DNA"/>
</dbReference>
<dbReference type="AlphaFoldDB" id="A0A251VI48"/>